<evidence type="ECO:0000313" key="4">
    <source>
        <dbReference type="EMBL" id="KAJ8104059.1"/>
    </source>
</evidence>
<keyword evidence="2" id="KW-0597">Phosphoprotein</keyword>
<dbReference type="Proteomes" id="UP001217417">
    <property type="component" value="Unassembled WGS sequence"/>
</dbReference>
<dbReference type="GO" id="GO:0006633">
    <property type="term" value="P:fatty acid biosynthetic process"/>
    <property type="evidence" value="ECO:0007669"/>
    <property type="project" value="TreeGrafter"/>
</dbReference>
<gene>
    <name evidence="4" type="ORF">POJ06DRAFT_235035</name>
</gene>
<evidence type="ECO:0000256" key="2">
    <source>
        <dbReference type="ARBA" id="ARBA00022553"/>
    </source>
</evidence>
<dbReference type="GO" id="GO:0044550">
    <property type="term" value="P:secondary metabolite biosynthetic process"/>
    <property type="evidence" value="ECO:0007669"/>
    <property type="project" value="TreeGrafter"/>
</dbReference>
<evidence type="ECO:0000259" key="3">
    <source>
        <dbReference type="Pfam" id="PF00109"/>
    </source>
</evidence>
<dbReference type="SUPFAM" id="SSF53901">
    <property type="entry name" value="Thiolase-like"/>
    <property type="match status" value="1"/>
</dbReference>
<keyword evidence="5" id="KW-1185">Reference proteome</keyword>
<dbReference type="Gene3D" id="3.40.47.10">
    <property type="match status" value="1"/>
</dbReference>
<dbReference type="InterPro" id="IPR014030">
    <property type="entry name" value="Ketoacyl_synth_N"/>
</dbReference>
<evidence type="ECO:0000313" key="5">
    <source>
        <dbReference type="Proteomes" id="UP001217417"/>
    </source>
</evidence>
<feature type="domain" description="Beta-ketoacyl synthase-like N-terminal" evidence="3">
    <location>
        <begin position="19"/>
        <end position="95"/>
    </location>
</feature>
<dbReference type="RefSeq" id="XP_056047509.1">
    <property type="nucleotide sequence ID" value="XM_056185814.1"/>
</dbReference>
<dbReference type="GeneID" id="80880980"/>
<accession>A0AAD7QZ04</accession>
<name>A0AAD7QZ04_9ASCO</name>
<dbReference type="InterPro" id="IPR050091">
    <property type="entry name" value="PKS_NRPS_Biosynth_Enz"/>
</dbReference>
<dbReference type="AlphaFoldDB" id="A0AAD7QZ04"/>
<comment type="caution">
    <text evidence="4">The sequence shown here is derived from an EMBL/GenBank/DDBJ whole genome shotgun (WGS) entry which is preliminary data.</text>
</comment>
<dbReference type="Pfam" id="PF00109">
    <property type="entry name" value="ketoacyl-synt"/>
    <property type="match status" value="1"/>
</dbReference>
<keyword evidence="1" id="KW-0596">Phosphopantetheine</keyword>
<dbReference type="InterPro" id="IPR016039">
    <property type="entry name" value="Thiolase-like"/>
</dbReference>
<dbReference type="PANTHER" id="PTHR43775:SF21">
    <property type="entry name" value="NON-REDUCING POLYKETIDE SYNTHASE AUSA-RELATED"/>
    <property type="match status" value="1"/>
</dbReference>
<reference evidence="4" key="1">
    <citation type="submission" date="2023-03" db="EMBL/GenBank/DDBJ databases">
        <title>Near-Complete genome sequence of Lipomyces tetrasporous NRRL Y-64009, an oleaginous yeast capable of growing on lignocellulosic hydrolysates.</title>
        <authorList>
            <consortium name="Lawrence Berkeley National Laboratory"/>
            <person name="Jagtap S.S."/>
            <person name="Liu J.-J."/>
            <person name="Walukiewicz H.E."/>
            <person name="Pangilinan J."/>
            <person name="Lipzen A."/>
            <person name="Ahrendt S."/>
            <person name="Koriabine M."/>
            <person name="Cobaugh K."/>
            <person name="Salamov A."/>
            <person name="Yoshinaga Y."/>
            <person name="Ng V."/>
            <person name="Daum C."/>
            <person name="Grigoriev I.V."/>
            <person name="Slininger P.J."/>
            <person name="Dien B.S."/>
            <person name="Jin Y.-S."/>
            <person name="Rao C.V."/>
        </authorList>
    </citation>
    <scope>NUCLEOTIDE SEQUENCE</scope>
    <source>
        <strain evidence="4">NRRL Y-64009</strain>
    </source>
</reference>
<protein>
    <submittedName>
        <fullName evidence="4">Beta-ketoacyl synthase</fullName>
    </submittedName>
</protein>
<proteinExistence type="predicted"/>
<sequence>MRCGKAADLRYIPVERFSPSEVQREPRSLGNFLKSPDVFDHRFFGISGREAKSMDPQQRLALQVAYEALESSGHCSMLTEQQVSDVGCYLGVGAVDFERGC</sequence>
<dbReference type="PANTHER" id="PTHR43775">
    <property type="entry name" value="FATTY ACID SYNTHASE"/>
    <property type="match status" value="1"/>
</dbReference>
<dbReference type="EMBL" id="JARPMG010000001">
    <property type="protein sequence ID" value="KAJ8104059.1"/>
    <property type="molecule type" value="Genomic_DNA"/>
</dbReference>
<evidence type="ECO:0000256" key="1">
    <source>
        <dbReference type="ARBA" id="ARBA00022450"/>
    </source>
</evidence>
<dbReference type="GO" id="GO:0004312">
    <property type="term" value="F:fatty acid synthase activity"/>
    <property type="evidence" value="ECO:0007669"/>
    <property type="project" value="TreeGrafter"/>
</dbReference>
<organism evidence="4 5">
    <name type="scientific">Lipomyces tetrasporus</name>
    <dbReference type="NCBI Taxonomy" id="54092"/>
    <lineage>
        <taxon>Eukaryota</taxon>
        <taxon>Fungi</taxon>
        <taxon>Dikarya</taxon>
        <taxon>Ascomycota</taxon>
        <taxon>Saccharomycotina</taxon>
        <taxon>Lipomycetes</taxon>
        <taxon>Lipomycetales</taxon>
        <taxon>Lipomycetaceae</taxon>
        <taxon>Lipomyces</taxon>
    </lineage>
</organism>